<organism evidence="5 6">
    <name type="scientific">Tahibacter amnicola</name>
    <dbReference type="NCBI Taxonomy" id="2976241"/>
    <lineage>
        <taxon>Bacteria</taxon>
        <taxon>Pseudomonadati</taxon>
        <taxon>Pseudomonadota</taxon>
        <taxon>Gammaproteobacteria</taxon>
        <taxon>Lysobacterales</taxon>
        <taxon>Rhodanobacteraceae</taxon>
        <taxon>Tahibacter</taxon>
    </lineage>
</organism>
<dbReference type="InterPro" id="IPR038352">
    <property type="entry name" value="Imelysin_sf"/>
</dbReference>
<dbReference type="Pfam" id="PF09375">
    <property type="entry name" value="Peptidase_M75"/>
    <property type="match status" value="1"/>
</dbReference>
<sequence length="402" mass="44047">MLPLFQRWGFALLCVVFSVPVSAHAVFKAPRTFKKSIAIDYDAQPQARTFMVFARRASVAALDAAKPLQAAIDAFLESPSTATLETARQAWRAARPAYQRTEMMRFFNGPLDHAAGDGITAGPEPRLNAWPLNEAVIDAVRGAPESGLVHQRSVPLTREAIVSRNQVGDEADVTTGWHAIEFLLWGQDFSSDGAGNRPADDFLPGDDIRERRRAYLKLITQILIEDLTRVANDWDPQRDGSYAQLLNREPAIEILGRGVHGAASLAAIELYADRLIGPLDTRSQEDEHSCFSDNTLADLKGNLEGVRFFVEGRYENERLGASFIELVEWKNPMLAQRLRVQLDNAEKSLAAIPGRFDQAIVAPDGAPARTAVEHAANAMRELGVALKAAAEALSMDIVVPGV</sequence>
<protein>
    <recommendedName>
        <fullName evidence="4">Imelysin-like domain-containing protein</fullName>
    </recommendedName>
</protein>
<evidence type="ECO:0000256" key="3">
    <source>
        <dbReference type="SAM" id="SignalP"/>
    </source>
</evidence>
<dbReference type="RefSeq" id="WP_261697388.1">
    <property type="nucleotide sequence ID" value="NZ_CP104694.1"/>
</dbReference>
<dbReference type="EMBL" id="CP104694">
    <property type="protein sequence ID" value="UXI70438.1"/>
    <property type="molecule type" value="Genomic_DNA"/>
</dbReference>
<dbReference type="InterPro" id="IPR018976">
    <property type="entry name" value="Imelysin-like"/>
</dbReference>
<name>A0ABY6BLW6_9GAMM</name>
<evidence type="ECO:0000256" key="1">
    <source>
        <dbReference type="ARBA" id="ARBA00004196"/>
    </source>
</evidence>
<evidence type="ECO:0000259" key="4">
    <source>
        <dbReference type="Pfam" id="PF09375"/>
    </source>
</evidence>
<evidence type="ECO:0000313" key="5">
    <source>
        <dbReference type="EMBL" id="UXI70438.1"/>
    </source>
</evidence>
<feature type="chain" id="PRO_5045504476" description="Imelysin-like domain-containing protein" evidence="3">
    <location>
        <begin position="26"/>
        <end position="402"/>
    </location>
</feature>
<reference evidence="5" key="1">
    <citation type="submission" date="2022-09" db="EMBL/GenBank/DDBJ databases">
        <title>Tahibacter sp. nov., isolated from a fresh water.</title>
        <authorList>
            <person name="Baek J.H."/>
            <person name="Lee J.K."/>
            <person name="Kim J.M."/>
            <person name="Jeon C.O."/>
        </authorList>
    </citation>
    <scope>NUCLEOTIDE SEQUENCE</scope>
    <source>
        <strain evidence="5">W38</strain>
    </source>
</reference>
<dbReference type="Proteomes" id="UP001064632">
    <property type="component" value="Chromosome"/>
</dbReference>
<keyword evidence="6" id="KW-1185">Reference proteome</keyword>
<feature type="domain" description="Imelysin-like" evidence="4">
    <location>
        <begin position="60"/>
        <end position="382"/>
    </location>
</feature>
<gene>
    <name evidence="5" type="ORF">N4264_12620</name>
</gene>
<accession>A0ABY6BLW6</accession>
<proteinExistence type="predicted"/>
<feature type="signal peptide" evidence="3">
    <location>
        <begin position="1"/>
        <end position="25"/>
    </location>
</feature>
<comment type="subcellular location">
    <subcellularLocation>
        <location evidence="1">Cell envelope</location>
    </subcellularLocation>
</comment>
<keyword evidence="2 3" id="KW-0732">Signal</keyword>
<dbReference type="Gene3D" id="1.20.1420.20">
    <property type="entry name" value="M75 peptidase, HXXE motif"/>
    <property type="match status" value="1"/>
</dbReference>
<evidence type="ECO:0000256" key="2">
    <source>
        <dbReference type="ARBA" id="ARBA00022729"/>
    </source>
</evidence>
<evidence type="ECO:0000313" key="6">
    <source>
        <dbReference type="Proteomes" id="UP001064632"/>
    </source>
</evidence>